<dbReference type="PANTHER" id="PTHR44520:SF1">
    <property type="entry name" value="TWO-COMPONENT SYSTEM REGULATORY PROTEIN"/>
    <property type="match status" value="1"/>
</dbReference>
<name>A0A2T0KGK6_9ACTN</name>
<sequence length="152" mass="16924">MNDLIFVVEDTDEDVEAIERAISRSHPRLRPEFFRSGAEVLARLAEPGPVRPWLMLLDLNMPGESGIDVLRRARADRTLDDLTIVVFSSSEDQAETDACNAAGADSYIFKPLNFSLFQSVLSQTLDYWRSRPRSGNVARMVVPPPGESSAQT</sequence>
<dbReference type="InterPro" id="IPR052893">
    <property type="entry name" value="TCS_response_regulator"/>
</dbReference>
<dbReference type="Proteomes" id="UP000239415">
    <property type="component" value="Unassembled WGS sequence"/>
</dbReference>
<dbReference type="SUPFAM" id="SSF52172">
    <property type="entry name" value="CheY-like"/>
    <property type="match status" value="1"/>
</dbReference>
<accession>A0A2T0KGK6</accession>
<dbReference type="Gene3D" id="3.40.50.2300">
    <property type="match status" value="1"/>
</dbReference>
<reference evidence="3 4" key="1">
    <citation type="submission" date="2018-03" db="EMBL/GenBank/DDBJ databases">
        <title>Genomic Encyclopedia of Archaeal and Bacterial Type Strains, Phase II (KMG-II): from individual species to whole genera.</title>
        <authorList>
            <person name="Goeker M."/>
        </authorList>
    </citation>
    <scope>NUCLEOTIDE SEQUENCE [LARGE SCALE GENOMIC DNA]</scope>
    <source>
        <strain evidence="3 4">DSM 43146</strain>
    </source>
</reference>
<feature type="modified residue" description="4-aspartylphosphate" evidence="1">
    <location>
        <position position="58"/>
    </location>
</feature>
<dbReference type="RefSeq" id="WP_106317332.1">
    <property type="nucleotide sequence ID" value="NZ_BOMO01000019.1"/>
</dbReference>
<evidence type="ECO:0000256" key="1">
    <source>
        <dbReference type="PROSITE-ProRule" id="PRU00169"/>
    </source>
</evidence>
<dbReference type="Pfam" id="PF00072">
    <property type="entry name" value="Response_reg"/>
    <property type="match status" value="1"/>
</dbReference>
<feature type="domain" description="Response regulatory" evidence="2">
    <location>
        <begin position="4"/>
        <end position="125"/>
    </location>
</feature>
<dbReference type="EMBL" id="PVMZ01000004">
    <property type="protein sequence ID" value="PRX22566.1"/>
    <property type="molecule type" value="Genomic_DNA"/>
</dbReference>
<keyword evidence="4" id="KW-1185">Reference proteome</keyword>
<comment type="caution">
    <text evidence="3">The sequence shown here is derived from an EMBL/GenBank/DDBJ whole genome shotgun (WGS) entry which is preliminary data.</text>
</comment>
<keyword evidence="1" id="KW-0597">Phosphoprotein</keyword>
<evidence type="ECO:0000259" key="2">
    <source>
        <dbReference type="PROSITE" id="PS50110"/>
    </source>
</evidence>
<organism evidence="3 4">
    <name type="scientific">Actinoplanes italicus</name>
    <dbReference type="NCBI Taxonomy" id="113567"/>
    <lineage>
        <taxon>Bacteria</taxon>
        <taxon>Bacillati</taxon>
        <taxon>Actinomycetota</taxon>
        <taxon>Actinomycetes</taxon>
        <taxon>Micromonosporales</taxon>
        <taxon>Micromonosporaceae</taxon>
        <taxon>Actinoplanes</taxon>
    </lineage>
</organism>
<protein>
    <submittedName>
        <fullName evidence="3">Response regulator receiver domain-containing protein</fullName>
    </submittedName>
</protein>
<dbReference type="AlphaFoldDB" id="A0A2T0KGK6"/>
<evidence type="ECO:0000313" key="3">
    <source>
        <dbReference type="EMBL" id="PRX22566.1"/>
    </source>
</evidence>
<dbReference type="PROSITE" id="PS50110">
    <property type="entry name" value="RESPONSE_REGULATORY"/>
    <property type="match status" value="1"/>
</dbReference>
<dbReference type="InterPro" id="IPR011006">
    <property type="entry name" value="CheY-like_superfamily"/>
</dbReference>
<dbReference type="InterPro" id="IPR001789">
    <property type="entry name" value="Sig_transdc_resp-reg_receiver"/>
</dbReference>
<dbReference type="PANTHER" id="PTHR44520">
    <property type="entry name" value="RESPONSE REGULATOR RCP1-RELATED"/>
    <property type="match status" value="1"/>
</dbReference>
<dbReference type="GO" id="GO:0000160">
    <property type="term" value="P:phosphorelay signal transduction system"/>
    <property type="evidence" value="ECO:0007669"/>
    <property type="project" value="InterPro"/>
</dbReference>
<evidence type="ECO:0000313" key="4">
    <source>
        <dbReference type="Proteomes" id="UP000239415"/>
    </source>
</evidence>
<gene>
    <name evidence="3" type="ORF">CLV67_10493</name>
</gene>
<dbReference type="SMART" id="SM00448">
    <property type="entry name" value="REC"/>
    <property type="match status" value="1"/>
</dbReference>
<dbReference type="OrthoDB" id="3698783at2"/>
<proteinExistence type="predicted"/>